<sequence>MHVMLQTLGSSIGKKLLMALTGFCFCGFLAVHLAGNLSVYGGPAFFNSYVEHLHSLGVLIHVAEIGLLALALVHVTTGILLFIGNLRARPVRYAVSRRSGGRTWGSATMPYTGFVILAFVIYHLIGFHFADHSTRTVFQIMTDAFASPGVALLYSAAVLLVGLHISHGFWSLFQTFGANHPAYMPVIEKIGMGFAVFVAVGFGSIPIYLWLS</sequence>
<feature type="transmembrane region" description="Helical" evidence="1">
    <location>
        <begin position="104"/>
        <end position="125"/>
    </location>
</feature>
<feature type="transmembrane region" description="Helical" evidence="1">
    <location>
        <begin position="190"/>
        <end position="211"/>
    </location>
</feature>
<dbReference type="RefSeq" id="WP_012174975.1">
    <property type="nucleotide sequence ID" value="NC_009943.1"/>
</dbReference>
<protein>
    <submittedName>
        <fullName evidence="2">Succinate dehydrogenase or fumarate reductase cytochrome b subunit, b558 family</fullName>
    </submittedName>
</protein>
<organism evidence="2 3">
    <name type="scientific">Desulfosudis oleivorans (strain DSM 6200 / JCM 39069 / Hxd3)</name>
    <name type="common">Desulfococcus oleovorans</name>
    <dbReference type="NCBI Taxonomy" id="96561"/>
    <lineage>
        <taxon>Bacteria</taxon>
        <taxon>Pseudomonadati</taxon>
        <taxon>Thermodesulfobacteriota</taxon>
        <taxon>Desulfobacteria</taxon>
        <taxon>Desulfobacterales</taxon>
        <taxon>Desulfosudaceae</taxon>
        <taxon>Desulfosudis</taxon>
    </lineage>
</organism>
<accession>A8ZZV9</accession>
<feature type="transmembrane region" description="Helical" evidence="1">
    <location>
        <begin position="145"/>
        <end position="170"/>
    </location>
</feature>
<keyword evidence="1" id="KW-1133">Transmembrane helix</keyword>
<dbReference type="EMBL" id="CP000859">
    <property type="protein sequence ID" value="ABW67359.1"/>
    <property type="molecule type" value="Genomic_DNA"/>
</dbReference>
<evidence type="ECO:0000256" key="1">
    <source>
        <dbReference type="SAM" id="Phobius"/>
    </source>
</evidence>
<dbReference type="Gene3D" id="1.20.1300.10">
    <property type="entry name" value="Fumarate reductase/succinate dehydrogenase, transmembrane subunit"/>
    <property type="match status" value="1"/>
</dbReference>
<dbReference type="InterPro" id="IPR011138">
    <property type="entry name" value="Cytochrome_b-558"/>
</dbReference>
<dbReference type="CDD" id="cd03498">
    <property type="entry name" value="SQR_TypeB_2_TM"/>
    <property type="match status" value="1"/>
</dbReference>
<dbReference type="NCBIfam" id="TIGR02046">
    <property type="entry name" value="sdhC_b558_fam"/>
    <property type="match status" value="1"/>
</dbReference>
<dbReference type="STRING" id="96561.Dole_1555"/>
<proteinExistence type="predicted"/>
<evidence type="ECO:0000313" key="3">
    <source>
        <dbReference type="Proteomes" id="UP000008561"/>
    </source>
</evidence>
<dbReference type="GO" id="GO:0016020">
    <property type="term" value="C:membrane"/>
    <property type="evidence" value="ECO:0007669"/>
    <property type="project" value="InterPro"/>
</dbReference>
<reference evidence="2 3" key="1">
    <citation type="submission" date="2007-10" db="EMBL/GenBank/DDBJ databases">
        <title>Complete sequence of Desulfococcus oleovorans Hxd3.</title>
        <authorList>
            <consortium name="US DOE Joint Genome Institute"/>
            <person name="Copeland A."/>
            <person name="Lucas S."/>
            <person name="Lapidus A."/>
            <person name="Barry K."/>
            <person name="Glavina del Rio T."/>
            <person name="Dalin E."/>
            <person name="Tice H."/>
            <person name="Pitluck S."/>
            <person name="Kiss H."/>
            <person name="Brettin T."/>
            <person name="Bruce D."/>
            <person name="Detter J.C."/>
            <person name="Han C."/>
            <person name="Schmutz J."/>
            <person name="Larimer F."/>
            <person name="Land M."/>
            <person name="Hauser L."/>
            <person name="Kyrpides N."/>
            <person name="Kim E."/>
            <person name="Wawrik B."/>
            <person name="Richardson P."/>
        </authorList>
    </citation>
    <scope>NUCLEOTIDE SEQUENCE [LARGE SCALE GENOMIC DNA]</scope>
    <source>
        <strain evidence="3">DSM 6200 / JCM 39069 / Hxd3</strain>
    </source>
</reference>
<dbReference type="KEGG" id="dol:Dole_1555"/>
<dbReference type="Proteomes" id="UP000008561">
    <property type="component" value="Chromosome"/>
</dbReference>
<evidence type="ECO:0000313" key="2">
    <source>
        <dbReference type="EMBL" id="ABW67359.1"/>
    </source>
</evidence>
<dbReference type="SUPFAM" id="SSF81343">
    <property type="entry name" value="Fumarate reductase respiratory complex transmembrane subunits"/>
    <property type="match status" value="1"/>
</dbReference>
<keyword evidence="3" id="KW-1185">Reference proteome</keyword>
<name>A8ZZV9_DESOH</name>
<dbReference type="AlphaFoldDB" id="A8ZZV9"/>
<feature type="transmembrane region" description="Helical" evidence="1">
    <location>
        <begin position="58"/>
        <end position="83"/>
    </location>
</feature>
<keyword evidence="1" id="KW-0472">Membrane</keyword>
<gene>
    <name evidence="2" type="ordered locus">Dole_1555</name>
</gene>
<dbReference type="OrthoDB" id="9802842at2"/>
<dbReference type="InterPro" id="IPR034804">
    <property type="entry name" value="SQR/QFR_C/D"/>
</dbReference>
<dbReference type="HOGENOM" id="CLU_077968_1_0_7"/>
<keyword evidence="1" id="KW-0812">Transmembrane</keyword>
<dbReference type="eggNOG" id="ENOG502Z7RU">
    <property type="taxonomic scope" value="Bacteria"/>
</dbReference>